<gene>
    <name evidence="19" type="primary">IMPG1</name>
</gene>
<keyword evidence="13" id="KW-0373">Hyaluronic acid</keyword>
<feature type="compositionally biased region" description="Basic and acidic residues" evidence="17">
    <location>
        <begin position="243"/>
        <end position="252"/>
    </location>
</feature>
<evidence type="ECO:0000256" key="2">
    <source>
        <dbReference type="ARBA" id="ARBA00004504"/>
    </source>
</evidence>
<evidence type="ECO:0000256" key="3">
    <source>
        <dbReference type="ARBA" id="ARBA00004593"/>
    </source>
</evidence>
<dbReference type="GO" id="GO:0005540">
    <property type="term" value="F:hyaluronic acid binding"/>
    <property type="evidence" value="ECO:0007669"/>
    <property type="project" value="UniProtKB-KW"/>
</dbReference>
<dbReference type="STRING" id="7897.ENSLACP00000007689"/>
<dbReference type="HOGENOM" id="CLU_426173_0_0_1"/>
<dbReference type="PANTHER" id="PTHR12199:SF3">
    <property type="entry name" value="INTERPHOTORECEPTOR MATRIX PROTEOGLYCAN 1"/>
    <property type="match status" value="1"/>
</dbReference>
<dbReference type="eggNOG" id="ENOG502QTXX">
    <property type="taxonomic scope" value="Eukaryota"/>
</dbReference>
<dbReference type="Pfam" id="PF01390">
    <property type="entry name" value="SEA"/>
    <property type="match status" value="2"/>
</dbReference>
<keyword evidence="9" id="KW-0730">Sialic acid</keyword>
<evidence type="ECO:0000256" key="1">
    <source>
        <dbReference type="ARBA" id="ARBA00004437"/>
    </source>
</evidence>
<evidence type="ECO:0000256" key="10">
    <source>
        <dbReference type="ARBA" id="ARBA00023170"/>
    </source>
</evidence>
<evidence type="ECO:0000256" key="8">
    <source>
        <dbReference type="ARBA" id="ARBA00022737"/>
    </source>
</evidence>
<dbReference type="Gene3D" id="3.30.70.960">
    <property type="entry name" value="SEA domain"/>
    <property type="match status" value="2"/>
</dbReference>
<keyword evidence="11" id="KW-0325">Glycoprotein</keyword>
<evidence type="ECO:0000256" key="13">
    <source>
        <dbReference type="ARBA" id="ARBA00023290"/>
    </source>
</evidence>
<accession>H3ADG8</accession>
<dbReference type="GO" id="GO:0008201">
    <property type="term" value="F:heparin binding"/>
    <property type="evidence" value="ECO:0007669"/>
    <property type="project" value="UniProtKB-KW"/>
</dbReference>
<feature type="domain" description="SEA" evidence="18">
    <location>
        <begin position="8"/>
        <end position="131"/>
    </location>
</feature>
<evidence type="ECO:0000256" key="16">
    <source>
        <dbReference type="ARBA" id="ARBA00045407"/>
    </source>
</evidence>
<dbReference type="Ensembl" id="ENSLACT00000007753.1">
    <property type="protein sequence ID" value="ENSLACP00000007689.1"/>
    <property type="gene ID" value="ENSLACG00000006812.1"/>
</dbReference>
<evidence type="ECO:0000256" key="11">
    <source>
        <dbReference type="ARBA" id="ARBA00023180"/>
    </source>
</evidence>
<dbReference type="PANTHER" id="PTHR12199">
    <property type="entry name" value="INTERPHOTORECEPTOR MATRIX PROTEOGLYCAN"/>
    <property type="match status" value="1"/>
</dbReference>
<comment type="function">
    <text evidence="16">Chondroitin sulfate-, heparin- and hyaluronan-binding protein. May serve to form a basic macromolecular scaffold comprising the insoluble interphotoreceptor matrix.</text>
</comment>
<evidence type="ECO:0000256" key="12">
    <source>
        <dbReference type="ARBA" id="ARBA00023273"/>
    </source>
</evidence>
<keyword evidence="20" id="KW-1185">Reference proteome</keyword>
<keyword evidence="12" id="KW-0966">Cell projection</keyword>
<keyword evidence="5" id="KW-0272">Extracellular matrix</keyword>
<evidence type="ECO:0000313" key="20">
    <source>
        <dbReference type="Proteomes" id="UP000008672"/>
    </source>
</evidence>
<reference evidence="19" key="3">
    <citation type="submission" date="2025-09" db="UniProtKB">
        <authorList>
            <consortium name="Ensembl"/>
        </authorList>
    </citation>
    <scope>IDENTIFICATION</scope>
</reference>
<evidence type="ECO:0000259" key="18">
    <source>
        <dbReference type="PROSITE" id="PS50024"/>
    </source>
</evidence>
<reference evidence="20" key="1">
    <citation type="submission" date="2011-08" db="EMBL/GenBank/DDBJ databases">
        <title>The draft genome of Latimeria chalumnae.</title>
        <authorList>
            <person name="Di Palma F."/>
            <person name="Alfoldi J."/>
            <person name="Johnson J."/>
            <person name="Berlin A."/>
            <person name="Gnerre S."/>
            <person name="Jaffe D."/>
            <person name="MacCallum I."/>
            <person name="Young S."/>
            <person name="Walker B.J."/>
            <person name="Lander E."/>
            <person name="Lindblad-Toh K."/>
        </authorList>
    </citation>
    <scope>NUCLEOTIDE SEQUENCE [LARGE SCALE GENOMIC DNA]</scope>
    <source>
        <strain evidence="20">Wild caught</strain>
    </source>
</reference>
<dbReference type="GO" id="GO:0007601">
    <property type="term" value="P:visual perception"/>
    <property type="evidence" value="ECO:0007669"/>
    <property type="project" value="InterPro"/>
</dbReference>
<feature type="region of interest" description="Disordered" evidence="17">
    <location>
        <begin position="332"/>
        <end position="351"/>
    </location>
</feature>
<keyword evidence="4" id="KW-0964">Secreted</keyword>
<evidence type="ECO:0000256" key="17">
    <source>
        <dbReference type="SAM" id="MobiDB-lite"/>
    </source>
</evidence>
<comment type="subcellular location">
    <subcellularLocation>
        <location evidence="2">Cell projection</location>
        <location evidence="2">Cilium</location>
        <location evidence="2">Photoreceptor outer segment</location>
    </subcellularLocation>
    <subcellularLocation>
        <location evidence="1">Photoreceptor inner segment</location>
    </subcellularLocation>
    <subcellularLocation>
        <location evidence="3">Secreted</location>
        <location evidence="3">Extracellular space</location>
        <location evidence="3">Extracellular matrix</location>
        <location evidence="3">Interphotoreceptor matrix</location>
    </subcellularLocation>
</comment>
<dbReference type="SUPFAM" id="SSF82671">
    <property type="entry name" value="SEA domain"/>
    <property type="match status" value="2"/>
</dbReference>
<keyword evidence="7" id="KW-0732">Signal</keyword>
<organism evidence="19 20">
    <name type="scientific">Latimeria chalumnae</name>
    <name type="common">Coelacanth</name>
    <dbReference type="NCBI Taxonomy" id="7897"/>
    <lineage>
        <taxon>Eukaryota</taxon>
        <taxon>Metazoa</taxon>
        <taxon>Chordata</taxon>
        <taxon>Craniata</taxon>
        <taxon>Vertebrata</taxon>
        <taxon>Euteleostomi</taxon>
        <taxon>Coelacanthiformes</taxon>
        <taxon>Coelacanthidae</taxon>
        <taxon>Latimeria</taxon>
    </lineage>
</organism>
<dbReference type="GO" id="GO:0001917">
    <property type="term" value="C:photoreceptor inner segment"/>
    <property type="evidence" value="ECO:0007669"/>
    <property type="project" value="UniProtKB-SubCell"/>
</dbReference>
<dbReference type="GeneTree" id="ENSGT00530000063503"/>
<dbReference type="PROSITE" id="PS50024">
    <property type="entry name" value="SEA"/>
    <property type="match status" value="2"/>
</dbReference>
<protein>
    <recommendedName>
        <fullName evidence="14">Interphotoreceptor matrix proteoglycan 1</fullName>
    </recommendedName>
    <alternativeName>
        <fullName evidence="15">Sialoprotein associated with cones and rods</fullName>
    </alternativeName>
</protein>
<evidence type="ECO:0000256" key="9">
    <source>
        <dbReference type="ARBA" id="ARBA00022981"/>
    </source>
</evidence>
<dbReference type="Proteomes" id="UP000008672">
    <property type="component" value="Unassembled WGS sequence"/>
</dbReference>
<reference evidence="19" key="2">
    <citation type="submission" date="2025-08" db="UniProtKB">
        <authorList>
            <consortium name="Ensembl"/>
        </authorList>
    </citation>
    <scope>IDENTIFICATION</scope>
</reference>
<proteinExistence type="predicted"/>
<evidence type="ECO:0000256" key="4">
    <source>
        <dbReference type="ARBA" id="ARBA00022525"/>
    </source>
</evidence>
<name>H3ADG8_LATCH</name>
<dbReference type="GO" id="GO:0033165">
    <property type="term" value="C:interphotoreceptor matrix"/>
    <property type="evidence" value="ECO:0007669"/>
    <property type="project" value="UniProtKB-SubCell"/>
</dbReference>
<evidence type="ECO:0000256" key="15">
    <source>
        <dbReference type="ARBA" id="ARBA00042018"/>
    </source>
</evidence>
<dbReference type="InParanoid" id="H3ADG8"/>
<evidence type="ECO:0000256" key="14">
    <source>
        <dbReference type="ARBA" id="ARBA00040753"/>
    </source>
</evidence>
<dbReference type="InterPro" id="IPR036364">
    <property type="entry name" value="SEA_dom_sf"/>
</dbReference>
<evidence type="ECO:0000256" key="5">
    <source>
        <dbReference type="ARBA" id="ARBA00022530"/>
    </source>
</evidence>
<keyword evidence="10" id="KW-0675">Receptor</keyword>
<feature type="compositionally biased region" description="Basic and acidic residues" evidence="17">
    <location>
        <begin position="338"/>
        <end position="351"/>
    </location>
</feature>
<keyword evidence="8" id="KW-0677">Repeat</keyword>
<feature type="domain" description="SEA" evidence="18">
    <location>
        <begin position="496"/>
        <end position="609"/>
    </location>
</feature>
<sequence length="689" mass="77249">NIIPEKPVEQVVEFSAILTNHDYTEELSDPNSPQYQDLVRNVHIQMQKVFEKLPGFKEIRVMGLRKKKSRTGLESAMVHYAVVFEKQASEVTSFGDDTLSIESDKTESKKSPHVLDDELKEKLGIMYTVTDLQEIIAMALQDDRSLIMDLGTFRLTEEIYTRPVSLENVNKPIVTSTSATEELDNALIAEYPLEYPGPLIIKQAENAFTLSASFEREELHLEDSNNEILLNEDKLEAEEDSPEDNKELDVSESHATAAVESFTSIMPSTAQPAAGDTVLEPEQDTFEGKNKMSTESPTLPSIHLIVTKPQDQKQTTIQSTKPLEKDVYIATSATEPPSEEHNKEQDDVQGKKQIDSIIRGGDEISLTYKNSTFSVEEANTLTSEPELPALSIYQTQSSFITSTKTTEIRSMVFGSSTEVLKVSKPLDINDDDFQTGVQNIAVELDKIDFISTETINEFDNKSGYTSLPEIQTIRTTLVPPLKYITTSSRTIAPVGKELVVFFRLRVTNMVFSDNLFNKSSPEYKMLEQRFKELLLPYLQSNLTGFKQLEILNFREGSVIVNSKMKFIKSVPYNISQAVYCVLEDFCNAAAKRLNLEIDSYSLDVEPADEADACKFMACNKFSKCVINRVIQDAACICQPGYISRDGLPCQSICEVQPGFCQNGEKCEVVPGRGAVCRYARGKFYPVLYV</sequence>
<evidence type="ECO:0000313" key="19">
    <source>
        <dbReference type="Ensembl" id="ENSLACP00000007689.1"/>
    </source>
</evidence>
<dbReference type="OMA" id="VCQQETF"/>
<evidence type="ECO:0000256" key="6">
    <source>
        <dbReference type="ARBA" id="ARBA00022674"/>
    </source>
</evidence>
<dbReference type="AlphaFoldDB" id="H3ADG8"/>
<evidence type="ECO:0000256" key="7">
    <source>
        <dbReference type="ARBA" id="ARBA00022729"/>
    </source>
</evidence>
<dbReference type="SMART" id="SM00200">
    <property type="entry name" value="SEA"/>
    <property type="match status" value="2"/>
</dbReference>
<keyword evidence="6" id="KW-0358">Heparin-binding</keyword>
<dbReference type="GO" id="GO:0001750">
    <property type="term" value="C:photoreceptor outer segment"/>
    <property type="evidence" value="ECO:0007669"/>
    <property type="project" value="UniProtKB-SubCell"/>
</dbReference>
<dbReference type="EMBL" id="AFYH01130187">
    <property type="status" value="NOT_ANNOTATED_CDS"/>
    <property type="molecule type" value="Genomic_DNA"/>
</dbReference>
<dbReference type="InterPro" id="IPR039861">
    <property type="entry name" value="IMPG"/>
</dbReference>
<dbReference type="EMBL" id="AFYH01130186">
    <property type="status" value="NOT_ANNOTATED_CDS"/>
    <property type="molecule type" value="Genomic_DNA"/>
</dbReference>
<feature type="region of interest" description="Disordered" evidence="17">
    <location>
        <begin position="224"/>
        <end position="254"/>
    </location>
</feature>
<dbReference type="InterPro" id="IPR000082">
    <property type="entry name" value="SEA_dom"/>
</dbReference>